<dbReference type="PANTHER" id="PTHR35011:SF2">
    <property type="entry name" value="2,3-DIKETO-L-GULONATE TRAP TRANSPORTER SMALL PERMEASE PROTEIN YIAM"/>
    <property type="match status" value="1"/>
</dbReference>
<dbReference type="InterPro" id="IPR055348">
    <property type="entry name" value="DctQ"/>
</dbReference>
<reference evidence="12 13" key="1">
    <citation type="submission" date="2018-11" db="EMBL/GenBank/DDBJ databases">
        <title>Draft genome sequence of Cellulomonas takizawaensis strain TKZ-21.</title>
        <authorList>
            <person name="Yamamura H."/>
            <person name="Hayashi T."/>
            <person name="Hamada M."/>
            <person name="Serisawa Y."/>
            <person name="Matsuyama K."/>
            <person name="Nakagawa Y."/>
            <person name="Otoguro M."/>
            <person name="Yanagida F."/>
            <person name="Hayakawa M."/>
        </authorList>
    </citation>
    <scope>NUCLEOTIDE SEQUENCE [LARGE SCALE GENOMIC DNA]</scope>
    <source>
        <strain evidence="12 13">TKZ-21</strain>
    </source>
</reference>
<evidence type="ECO:0000256" key="4">
    <source>
        <dbReference type="ARBA" id="ARBA00022519"/>
    </source>
</evidence>
<feature type="transmembrane region" description="Helical" evidence="10">
    <location>
        <begin position="43"/>
        <end position="65"/>
    </location>
</feature>
<dbReference type="AlphaFoldDB" id="A0A401UYC4"/>
<evidence type="ECO:0000256" key="6">
    <source>
        <dbReference type="ARBA" id="ARBA00022989"/>
    </source>
</evidence>
<feature type="transmembrane region" description="Helical" evidence="10">
    <location>
        <begin position="161"/>
        <end position="178"/>
    </location>
</feature>
<gene>
    <name evidence="12" type="ORF">CTKZ_11860</name>
</gene>
<evidence type="ECO:0000313" key="13">
    <source>
        <dbReference type="Proteomes" id="UP000288246"/>
    </source>
</evidence>
<feature type="compositionally biased region" description="Pro residues" evidence="9">
    <location>
        <begin position="1"/>
        <end position="12"/>
    </location>
</feature>
<keyword evidence="4" id="KW-0997">Cell inner membrane</keyword>
<dbReference type="GO" id="GO:0005886">
    <property type="term" value="C:plasma membrane"/>
    <property type="evidence" value="ECO:0007669"/>
    <property type="project" value="UniProtKB-SubCell"/>
</dbReference>
<sequence>MTSPPAPPPPPDDGPDDGGDADAPRPVPTEHALLTRFKTALDAVLRAVCVTLFALLVLLVTWQVFTRLVLDAPSVWSEEAARYVFVWVSLIGVSIATGEKADVAIDYFVLKAPLAAQRVLEIVAYLSTLTFAVVVMVWGGWTNAHQTWDQANPVLPVSAGALYLAVPVAGVLFAFYLLHHLAGTLSRRYAGVEHTAPEEGVEL</sequence>
<evidence type="ECO:0000256" key="2">
    <source>
        <dbReference type="ARBA" id="ARBA00022448"/>
    </source>
</evidence>
<evidence type="ECO:0000256" key="7">
    <source>
        <dbReference type="ARBA" id="ARBA00023136"/>
    </source>
</evidence>
<keyword evidence="3" id="KW-1003">Cell membrane</keyword>
<dbReference type="Proteomes" id="UP000288246">
    <property type="component" value="Unassembled WGS sequence"/>
</dbReference>
<dbReference type="EMBL" id="BHYL01000084">
    <property type="protein sequence ID" value="GCD19624.1"/>
    <property type="molecule type" value="Genomic_DNA"/>
</dbReference>
<comment type="similarity">
    <text evidence="8">Belongs to the TRAP transporter small permease family.</text>
</comment>
<dbReference type="RefSeq" id="WP_124342161.1">
    <property type="nucleotide sequence ID" value="NZ_BHYL01000084.1"/>
</dbReference>
<organism evidence="12 13">
    <name type="scientific">Cellulomonas algicola</name>
    <dbReference type="NCBI Taxonomy" id="2071633"/>
    <lineage>
        <taxon>Bacteria</taxon>
        <taxon>Bacillati</taxon>
        <taxon>Actinomycetota</taxon>
        <taxon>Actinomycetes</taxon>
        <taxon>Micrococcales</taxon>
        <taxon>Cellulomonadaceae</taxon>
        <taxon>Cellulomonas</taxon>
    </lineage>
</organism>
<protein>
    <recommendedName>
        <fullName evidence="11">Tripartite ATP-independent periplasmic transporters DctQ component domain-containing protein</fullName>
    </recommendedName>
</protein>
<feature type="domain" description="Tripartite ATP-independent periplasmic transporters DctQ component" evidence="11">
    <location>
        <begin position="56"/>
        <end position="185"/>
    </location>
</feature>
<dbReference type="InterPro" id="IPR007387">
    <property type="entry name" value="TRAP_DctQ"/>
</dbReference>
<keyword evidence="7 10" id="KW-0472">Membrane</keyword>
<keyword evidence="13" id="KW-1185">Reference proteome</keyword>
<evidence type="ECO:0000313" key="12">
    <source>
        <dbReference type="EMBL" id="GCD19624.1"/>
    </source>
</evidence>
<proteinExistence type="inferred from homology"/>
<name>A0A401UYC4_9CELL</name>
<evidence type="ECO:0000259" key="11">
    <source>
        <dbReference type="Pfam" id="PF04290"/>
    </source>
</evidence>
<evidence type="ECO:0000256" key="8">
    <source>
        <dbReference type="ARBA" id="ARBA00038436"/>
    </source>
</evidence>
<evidence type="ECO:0000256" key="3">
    <source>
        <dbReference type="ARBA" id="ARBA00022475"/>
    </source>
</evidence>
<evidence type="ECO:0000256" key="5">
    <source>
        <dbReference type="ARBA" id="ARBA00022692"/>
    </source>
</evidence>
<feature type="transmembrane region" description="Helical" evidence="10">
    <location>
        <begin position="80"/>
        <end position="98"/>
    </location>
</feature>
<keyword evidence="5 10" id="KW-0812">Transmembrane</keyword>
<evidence type="ECO:0000256" key="1">
    <source>
        <dbReference type="ARBA" id="ARBA00004429"/>
    </source>
</evidence>
<dbReference type="GO" id="GO:0015740">
    <property type="term" value="P:C4-dicarboxylate transport"/>
    <property type="evidence" value="ECO:0007669"/>
    <property type="project" value="TreeGrafter"/>
</dbReference>
<dbReference type="Pfam" id="PF04290">
    <property type="entry name" value="DctQ"/>
    <property type="match status" value="1"/>
</dbReference>
<feature type="region of interest" description="Disordered" evidence="9">
    <location>
        <begin position="1"/>
        <end position="25"/>
    </location>
</feature>
<evidence type="ECO:0000256" key="10">
    <source>
        <dbReference type="SAM" id="Phobius"/>
    </source>
</evidence>
<dbReference type="OrthoDB" id="2085311at2"/>
<feature type="transmembrane region" description="Helical" evidence="10">
    <location>
        <begin position="119"/>
        <end position="141"/>
    </location>
</feature>
<evidence type="ECO:0000256" key="9">
    <source>
        <dbReference type="SAM" id="MobiDB-lite"/>
    </source>
</evidence>
<comment type="caution">
    <text evidence="12">The sequence shown here is derived from an EMBL/GenBank/DDBJ whole genome shotgun (WGS) entry which is preliminary data.</text>
</comment>
<keyword evidence="6 10" id="KW-1133">Transmembrane helix</keyword>
<accession>A0A401UYC4</accession>
<dbReference type="GO" id="GO:0022857">
    <property type="term" value="F:transmembrane transporter activity"/>
    <property type="evidence" value="ECO:0007669"/>
    <property type="project" value="TreeGrafter"/>
</dbReference>
<dbReference type="PANTHER" id="PTHR35011">
    <property type="entry name" value="2,3-DIKETO-L-GULONATE TRAP TRANSPORTER SMALL PERMEASE PROTEIN YIAM"/>
    <property type="match status" value="1"/>
</dbReference>
<keyword evidence="2" id="KW-0813">Transport</keyword>
<comment type="subcellular location">
    <subcellularLocation>
        <location evidence="1">Cell inner membrane</location>
        <topology evidence="1">Multi-pass membrane protein</topology>
    </subcellularLocation>
</comment>